<dbReference type="eggNOG" id="ENOG502RS08">
    <property type="taxonomic scope" value="Eukaryota"/>
</dbReference>
<keyword evidence="7" id="KW-1185">Reference proteome</keyword>
<reference evidence="5 7" key="1">
    <citation type="journal article" date="2011" name="Science">
        <title>Comparative functional genomics of the fission yeasts.</title>
        <authorList>
            <person name="Rhind N."/>
            <person name="Chen Z."/>
            <person name="Yassour M."/>
            <person name="Thompson D.A."/>
            <person name="Haas B.J."/>
            <person name="Habib N."/>
            <person name="Wapinski I."/>
            <person name="Roy S."/>
            <person name="Lin M.F."/>
            <person name="Heiman D.I."/>
            <person name="Young S.K."/>
            <person name="Furuya K."/>
            <person name="Guo Y."/>
            <person name="Pidoux A."/>
            <person name="Chen H.M."/>
            <person name="Robbertse B."/>
            <person name="Goldberg J.M."/>
            <person name="Aoki K."/>
            <person name="Bayne E.H."/>
            <person name="Berlin A.M."/>
            <person name="Desjardins C.A."/>
            <person name="Dobbs E."/>
            <person name="Dukaj L."/>
            <person name="Fan L."/>
            <person name="FitzGerald M.G."/>
            <person name="French C."/>
            <person name="Gujja S."/>
            <person name="Hansen K."/>
            <person name="Keifenheim D."/>
            <person name="Levin J.Z."/>
            <person name="Mosher R.A."/>
            <person name="Mueller C.A."/>
            <person name="Pfiffner J."/>
            <person name="Priest M."/>
            <person name="Russ C."/>
            <person name="Smialowska A."/>
            <person name="Swoboda P."/>
            <person name="Sykes S.M."/>
            <person name="Vaughn M."/>
            <person name="Vengrova S."/>
            <person name="Yoder R."/>
            <person name="Zeng Q."/>
            <person name="Allshire R."/>
            <person name="Baulcombe D."/>
            <person name="Birren B.W."/>
            <person name="Brown W."/>
            <person name="Ekwall K."/>
            <person name="Kellis M."/>
            <person name="Leatherwood J."/>
            <person name="Levin H."/>
            <person name="Margalit H."/>
            <person name="Martienssen R."/>
            <person name="Nieduszynski C.A."/>
            <person name="Spatafora J.W."/>
            <person name="Friedman N."/>
            <person name="Dalgaard J.Z."/>
            <person name="Baumann P."/>
            <person name="Niki H."/>
            <person name="Regev A."/>
            <person name="Nusbaum C."/>
        </authorList>
    </citation>
    <scope>NUCLEOTIDE SEQUENCE [LARGE SCALE GENOMIC DNA]</scope>
    <source>
        <strain evidence="7">yFS275 / FY16936</strain>
    </source>
</reference>
<dbReference type="Gene3D" id="2.130.10.10">
    <property type="entry name" value="YVTN repeat-like/Quinoprotein amine dehydrogenase"/>
    <property type="match status" value="2"/>
</dbReference>
<dbReference type="HOGENOM" id="CLU_290550_0_0_1"/>
<dbReference type="Pfam" id="PF03178">
    <property type="entry name" value="CPSF_A"/>
    <property type="match status" value="1"/>
</dbReference>
<dbReference type="OMA" id="QIECGDL"/>
<evidence type="ECO:0000259" key="4">
    <source>
        <dbReference type="Pfam" id="PF10433"/>
    </source>
</evidence>
<feature type="domain" description="RSE1/DDB1/CPSF1 C-terminal" evidence="3">
    <location>
        <begin position="818"/>
        <end position="1060"/>
    </location>
</feature>
<evidence type="ECO:0000313" key="7">
    <source>
        <dbReference type="Proteomes" id="UP000001744"/>
    </source>
</evidence>
<evidence type="ECO:0000256" key="2">
    <source>
        <dbReference type="ARBA" id="ARBA00023242"/>
    </source>
</evidence>
<feature type="domain" description="RSE1/DDB1/CPSF1 first beta-propeller" evidence="4">
    <location>
        <begin position="26"/>
        <end position="351"/>
    </location>
</feature>
<dbReference type="OrthoDB" id="20774at2759"/>
<dbReference type="Pfam" id="PF10433">
    <property type="entry name" value="Beta-prop_RSE1_1st"/>
    <property type="match status" value="1"/>
</dbReference>
<dbReference type="JaponicusDB" id="SJAG_03728">
    <property type="gene designation" value="mms1"/>
</dbReference>
<dbReference type="GO" id="GO:0005634">
    <property type="term" value="C:nucleus"/>
    <property type="evidence" value="ECO:0000318"/>
    <property type="project" value="GO_Central"/>
</dbReference>
<dbReference type="STRING" id="402676.B6K2T0"/>
<comment type="subcellular location">
    <subcellularLocation>
        <location evidence="1">Nucleus</location>
    </subcellularLocation>
</comment>
<evidence type="ECO:0000313" key="6">
    <source>
        <dbReference type="JaponicusDB" id="SJAG_03728"/>
    </source>
</evidence>
<evidence type="ECO:0000259" key="3">
    <source>
        <dbReference type="Pfam" id="PF03178"/>
    </source>
</evidence>
<evidence type="ECO:0000313" key="5">
    <source>
        <dbReference type="EMBL" id="EEB08570.2"/>
    </source>
</evidence>
<dbReference type="AlphaFoldDB" id="B6K2T0"/>
<dbReference type="InterPro" id="IPR015943">
    <property type="entry name" value="WD40/YVTN_repeat-like_dom_sf"/>
</dbReference>
<dbReference type="GO" id="GO:0005847">
    <property type="term" value="C:mRNA cleavage and polyadenylation specificity factor complex"/>
    <property type="evidence" value="ECO:0000318"/>
    <property type="project" value="GO_Central"/>
</dbReference>
<dbReference type="Proteomes" id="UP000001744">
    <property type="component" value="Unassembled WGS sequence"/>
</dbReference>
<dbReference type="GO" id="GO:0003676">
    <property type="term" value="F:nucleic acid binding"/>
    <property type="evidence" value="ECO:0007669"/>
    <property type="project" value="InterPro"/>
</dbReference>
<dbReference type="GO" id="GO:0016874">
    <property type="term" value="F:ligase activity"/>
    <property type="evidence" value="ECO:0007669"/>
    <property type="project" value="UniProtKB-KW"/>
</dbReference>
<sequence>MIQHVHRSTRSKWAFKIMRLDSVCYILFVSNASFTIARATPEHIVSLQTVDFSAQIRGAEWTSTSEVQSDASVLGYLVVTDVKGYCHILSIKQKQLQEFEAESACTIRIDMLRLLNNDEQLGKSISSSINTRTLAISAWTNSILLMQPNYQENKLSAFLDLNLQGTILYTTFLYPQAKMKESDILAVLFLDTKATPRIALFVWSQGFCASTSTSYSQYTIPVPNDFSLCSHFVSCPNIPEHFIVVLETRMCLLSVSQIECGDLQFLSEDLPQVEDDALVVAFEPDLSSTNVYLLAFDNGDIFRVRTSVVSIDYLYCGKINNPATSPLVPLSPYLLATGDGCDGGFYEIQGDKVSLLYDIPCWAPVWDFVCLKARNGTVLNGDLTQSSIVTASGIGKSGALYQLRYGKRLYPVLEATLTFGATLMRMFQASEDESYCWLNYPWQTQILKVSQDGAVEDVTDELHFEVSTSLLVLCFSGIFIQITKNAIHRCCFGEQPFAILQAAQDSEFVISFSSPSSLFIVEQKEGGSSVGKILSLKRNDSLHCSLTDVTIPIFAEVLCGCIISMNNTEIVVTGTADSHLSFHSITTEGVRLINKFQLHEDGSVHEIVENDVFLPISVSYLRETENEATVLTSTKNGYLVCFRVIMIDMTNVQVNFVSRERFQTLPLMLQANMGEQSSLYAWQGSIYSITKNRKADDSSFLSIIPVIGPETLQNIHGVCPFSPFPDSLGQQMIAFFSQDSLYVSEVQVQEDTIARRFPVSATPRRLLHDKFTNTLVVGCCHIPILNAETSDLYFCDANTFENVSKPWPSTDLKGKTIFKPGETIYSMCFWTVRGINHKKYRHLCIGTGLEKSKNGNGRVLILTLSKPDDHPTIDIRHVITVYTEQPVLSICPVGEYALCYSAGKTLGLKVLDVVQKKFSNGDCTLNLRSMAVSLCSYKNYIFATTVRDSVCVVEYIPETNVLKLVSTDTVPRMGVDSYYLSQTDTLFGCDKLNVLTVYDCNMKPKDDRLKSLGLQVVLQQERQLCTLTNKLKYTVLMKSSKGEAQWGILAGTISGDIYKLFIK</sequence>
<dbReference type="GeneID" id="7052244"/>
<dbReference type="VEuPathDB" id="FungiDB:SJAG_03728"/>
<accession>B6K2T0</accession>
<dbReference type="RefSeq" id="XP_002174863.2">
    <property type="nucleotide sequence ID" value="XM_002174827.2"/>
</dbReference>
<gene>
    <name evidence="6" type="primary">mms1</name>
    <name evidence="5" type="ORF">SJAG_03728</name>
</gene>
<proteinExistence type="predicted"/>
<dbReference type="InterPro" id="IPR050358">
    <property type="entry name" value="RSE1/DDB1/CFT1"/>
</dbReference>
<dbReference type="InterPro" id="IPR004871">
    <property type="entry name" value="RSE1/DDB1/CPSF1_C"/>
</dbReference>
<keyword evidence="2" id="KW-0539">Nucleus</keyword>
<name>B6K2T0_SCHJY</name>
<dbReference type="PANTHER" id="PTHR10644">
    <property type="entry name" value="DNA REPAIR/RNA PROCESSING CPSF FAMILY"/>
    <property type="match status" value="1"/>
</dbReference>
<evidence type="ECO:0000256" key="1">
    <source>
        <dbReference type="ARBA" id="ARBA00004123"/>
    </source>
</evidence>
<dbReference type="EMBL" id="KE651167">
    <property type="protein sequence ID" value="EEB08570.2"/>
    <property type="molecule type" value="Genomic_DNA"/>
</dbReference>
<dbReference type="InterPro" id="IPR018846">
    <property type="entry name" value="Beta-prop_RSE1/DDB1/CPSF1_1st"/>
</dbReference>
<organism evidence="5 7">
    <name type="scientific">Schizosaccharomyces japonicus (strain yFS275 / FY16936)</name>
    <name type="common">Fission yeast</name>
    <dbReference type="NCBI Taxonomy" id="402676"/>
    <lineage>
        <taxon>Eukaryota</taxon>
        <taxon>Fungi</taxon>
        <taxon>Dikarya</taxon>
        <taxon>Ascomycota</taxon>
        <taxon>Taphrinomycotina</taxon>
        <taxon>Schizosaccharomycetes</taxon>
        <taxon>Schizosaccharomycetales</taxon>
        <taxon>Schizosaccharomycetaceae</taxon>
        <taxon>Schizosaccharomyces</taxon>
    </lineage>
</organism>
<protein>
    <submittedName>
        <fullName evidence="5">E3 ubiquitin ligase complex subunit Mms1</fullName>
    </submittedName>
</protein>